<evidence type="ECO:0000313" key="1">
    <source>
        <dbReference type="EMBL" id="MDN4015208.1"/>
    </source>
</evidence>
<organism evidence="1 2">
    <name type="scientific">Chryseobacterium gambrini</name>
    <dbReference type="NCBI Taxonomy" id="373672"/>
    <lineage>
        <taxon>Bacteria</taxon>
        <taxon>Pseudomonadati</taxon>
        <taxon>Bacteroidota</taxon>
        <taxon>Flavobacteriia</taxon>
        <taxon>Flavobacteriales</taxon>
        <taxon>Weeksellaceae</taxon>
        <taxon>Chryseobacterium group</taxon>
        <taxon>Chryseobacterium</taxon>
    </lineage>
</organism>
<dbReference type="EMBL" id="JAUHGV010000147">
    <property type="protein sequence ID" value="MDN4015208.1"/>
    <property type="molecule type" value="Genomic_DNA"/>
</dbReference>
<name>A0AAJ1R7M1_9FLAO</name>
<proteinExistence type="predicted"/>
<protein>
    <submittedName>
        <fullName evidence="1">Uncharacterized protein</fullName>
    </submittedName>
</protein>
<reference evidence="1" key="1">
    <citation type="submission" date="2023-06" db="EMBL/GenBank/DDBJ databases">
        <title>Two Chryseobacterium gambrini strains from China.</title>
        <authorList>
            <person name="Zeng J."/>
            <person name="Wu Y."/>
        </authorList>
    </citation>
    <scope>NUCLEOTIDE SEQUENCE</scope>
    <source>
        <strain evidence="1">SQ219</strain>
    </source>
</reference>
<sequence>HPHALIGTVASIVVDFGVPVYFCSDRQAACRFVEEYLTRFHRRIARCQKEMRVTRRDSGEE</sequence>
<comment type="caution">
    <text evidence="1">The sequence shown here is derived from an EMBL/GenBank/DDBJ whole genome shotgun (WGS) entry which is preliminary data.</text>
</comment>
<accession>A0AAJ1R7M1</accession>
<feature type="non-terminal residue" evidence="1">
    <location>
        <position position="1"/>
    </location>
</feature>
<dbReference type="AlphaFoldDB" id="A0AAJ1R7M1"/>
<gene>
    <name evidence="1" type="ORF">QX233_22430</name>
</gene>
<dbReference type="Proteomes" id="UP001225933">
    <property type="component" value="Unassembled WGS sequence"/>
</dbReference>
<evidence type="ECO:0000313" key="2">
    <source>
        <dbReference type="Proteomes" id="UP001225933"/>
    </source>
</evidence>